<feature type="transmembrane region" description="Helical" evidence="5">
    <location>
        <begin position="179"/>
        <end position="203"/>
    </location>
</feature>
<name>A0ABW8Z309_9BURK</name>
<keyword evidence="3 5" id="KW-1133">Transmembrane helix</keyword>
<feature type="transmembrane region" description="Helical" evidence="5">
    <location>
        <begin position="109"/>
        <end position="129"/>
    </location>
</feature>
<gene>
    <name evidence="6" type="ORF">PQR63_03365</name>
</gene>
<dbReference type="PANTHER" id="PTHR43483:SF3">
    <property type="entry name" value="MEMBRANE TRANSPORTER PROTEIN HI_0806-RELATED"/>
    <property type="match status" value="1"/>
</dbReference>
<keyword evidence="5" id="KW-1003">Cell membrane</keyword>
<dbReference type="InterPro" id="IPR002781">
    <property type="entry name" value="TM_pro_TauE-like"/>
</dbReference>
<dbReference type="RefSeq" id="WP_408165641.1">
    <property type="nucleotide sequence ID" value="NZ_JAQQFR010000002.1"/>
</dbReference>
<proteinExistence type="inferred from homology"/>
<reference evidence="6 7" key="1">
    <citation type="journal article" date="2024" name="Chem. Sci.">
        <title>Discovery of megapolipeptins by genome mining of a Burkholderiales bacteria collection.</title>
        <authorList>
            <person name="Paulo B.S."/>
            <person name="Recchia M.J.J."/>
            <person name="Lee S."/>
            <person name="Fergusson C.H."/>
            <person name="Romanowski S.B."/>
            <person name="Hernandez A."/>
            <person name="Krull N."/>
            <person name="Liu D.Y."/>
            <person name="Cavanagh H."/>
            <person name="Bos A."/>
            <person name="Gray C.A."/>
            <person name="Murphy B.T."/>
            <person name="Linington R.G."/>
            <person name="Eustaquio A.S."/>
        </authorList>
    </citation>
    <scope>NUCLEOTIDE SEQUENCE [LARGE SCALE GENOMIC DNA]</scope>
    <source>
        <strain evidence="6 7">RL21-008-BIB-B</strain>
    </source>
</reference>
<feature type="transmembrane region" description="Helical" evidence="5">
    <location>
        <begin position="247"/>
        <end position="264"/>
    </location>
</feature>
<evidence type="ECO:0000313" key="6">
    <source>
        <dbReference type="EMBL" id="MFL9877406.1"/>
    </source>
</evidence>
<evidence type="ECO:0000256" key="1">
    <source>
        <dbReference type="ARBA" id="ARBA00004141"/>
    </source>
</evidence>
<comment type="caution">
    <text evidence="6">The sequence shown here is derived from an EMBL/GenBank/DDBJ whole genome shotgun (WGS) entry which is preliminary data.</text>
</comment>
<comment type="similarity">
    <text evidence="5">Belongs to the 4-toluene sulfonate uptake permease (TSUP) (TC 2.A.102) family.</text>
</comment>
<accession>A0ABW8Z309</accession>
<evidence type="ECO:0000256" key="5">
    <source>
        <dbReference type="RuleBase" id="RU363041"/>
    </source>
</evidence>
<evidence type="ECO:0000313" key="7">
    <source>
        <dbReference type="Proteomes" id="UP001629214"/>
    </source>
</evidence>
<keyword evidence="4 5" id="KW-0472">Membrane</keyword>
<comment type="subcellular location">
    <subcellularLocation>
        <location evidence="5">Cell membrane</location>
        <topology evidence="5">Multi-pass membrane protein</topology>
    </subcellularLocation>
    <subcellularLocation>
        <location evidence="1">Membrane</location>
        <topology evidence="1">Multi-pass membrane protein</topology>
    </subcellularLocation>
</comment>
<keyword evidence="2 5" id="KW-0812">Transmembrane</keyword>
<feature type="transmembrane region" description="Helical" evidence="5">
    <location>
        <begin position="141"/>
        <end position="159"/>
    </location>
</feature>
<dbReference type="PANTHER" id="PTHR43483">
    <property type="entry name" value="MEMBRANE TRANSPORTER PROTEIN HI_0806-RELATED"/>
    <property type="match status" value="1"/>
</dbReference>
<feature type="transmembrane region" description="Helical" evidence="5">
    <location>
        <begin position="215"/>
        <end position="235"/>
    </location>
</feature>
<keyword evidence="7" id="KW-1185">Reference proteome</keyword>
<feature type="transmembrane region" description="Helical" evidence="5">
    <location>
        <begin position="52"/>
        <end position="71"/>
    </location>
</feature>
<protein>
    <recommendedName>
        <fullName evidence="5">Probable membrane transporter protein</fullName>
    </recommendedName>
</protein>
<organism evidence="6 7">
    <name type="scientific">Herbaspirillum rhizosphaerae</name>
    <dbReference type="NCBI Taxonomy" id="346179"/>
    <lineage>
        <taxon>Bacteria</taxon>
        <taxon>Pseudomonadati</taxon>
        <taxon>Pseudomonadota</taxon>
        <taxon>Betaproteobacteria</taxon>
        <taxon>Burkholderiales</taxon>
        <taxon>Oxalobacteraceae</taxon>
        <taxon>Herbaspirillum</taxon>
    </lineage>
</organism>
<feature type="transmembrane region" description="Helical" evidence="5">
    <location>
        <begin position="83"/>
        <end position="103"/>
    </location>
</feature>
<dbReference type="EMBL" id="JAQQFR010000002">
    <property type="protein sequence ID" value="MFL9877406.1"/>
    <property type="molecule type" value="Genomic_DNA"/>
</dbReference>
<sequence length="267" mass="27743">MQFLPELISYLLLGAGTGILAGLLGVGGGTVIVPALVFIFAAHGFPTEYVQHMALATSMASILFTSISSLRAHHARGAVDWAIVRRITPGIMLGTLLGAWLAAQMSSQLLKMIFIGFAYFVAAQMLLNLKPKASRQLPQTPGLLSAGGAIGVFSSFVGIGGGTLSVPFMTWCNVQLHTVIGTSAALGFPIALAGTIGFVVNGLRIENLPSPSVGFVYLPALIGIAVASVFTAPLGARMAHALPVTKLKKLFALMLIAVGTKMLIGML</sequence>
<dbReference type="Proteomes" id="UP001629214">
    <property type="component" value="Unassembled WGS sequence"/>
</dbReference>
<feature type="transmembrane region" description="Helical" evidence="5">
    <location>
        <begin position="7"/>
        <end position="40"/>
    </location>
</feature>
<evidence type="ECO:0000256" key="3">
    <source>
        <dbReference type="ARBA" id="ARBA00022989"/>
    </source>
</evidence>
<dbReference type="Pfam" id="PF01925">
    <property type="entry name" value="TauE"/>
    <property type="match status" value="1"/>
</dbReference>
<evidence type="ECO:0000256" key="4">
    <source>
        <dbReference type="ARBA" id="ARBA00023136"/>
    </source>
</evidence>
<evidence type="ECO:0000256" key="2">
    <source>
        <dbReference type="ARBA" id="ARBA00022692"/>
    </source>
</evidence>